<dbReference type="EMBL" id="CP038908">
    <property type="protein sequence ID" value="QGO07167.1"/>
    <property type="molecule type" value="Genomic_DNA"/>
</dbReference>
<name>A0A9Q5VCK2_PISSA</name>
<organism evidence="1 2">
    <name type="scientific">Piscirickettsia salmonis</name>
    <dbReference type="NCBI Taxonomy" id="1238"/>
    <lineage>
        <taxon>Bacteria</taxon>
        <taxon>Pseudomonadati</taxon>
        <taxon>Pseudomonadota</taxon>
        <taxon>Gammaproteobacteria</taxon>
        <taxon>Thiotrichales</taxon>
        <taxon>Piscirickettsiaceae</taxon>
        <taxon>Piscirickettsia</taxon>
    </lineage>
</organism>
<accession>A0A9Q5VCK2</accession>
<sequence>MLDFLIKLLFGTKFIITRNVDDIFYNEDLSNRKILEKYISLKLTDQEQINSISSNINIFKILYLANKFKNNCSINGKTNEISFTHFGSIFNVIPFISLALYIISILTITYIAISKVAHLFHGSLLLINKETDLISFIFTITFVLSVIFTCSFLIMLMFRSIITHNNSETFHQTLQTASEQEIVLACHIYEKYTNNHSNELLYYLPIPWVKYQINISKHLRCFIPHRVKNKKINSIK</sequence>
<dbReference type="RefSeq" id="WP_032126284.1">
    <property type="nucleotide sequence ID" value="NZ_CP012413.1"/>
</dbReference>
<evidence type="ECO:0000313" key="1">
    <source>
        <dbReference type="EMBL" id="QGO07167.1"/>
    </source>
</evidence>
<dbReference type="GeneID" id="66739769"/>
<keyword evidence="2" id="KW-1185">Reference proteome</keyword>
<gene>
    <name evidence="1" type="ORF">Psal009_03106</name>
</gene>
<proteinExistence type="predicted"/>
<protein>
    <submittedName>
        <fullName evidence="1">Uncharacterized protein</fullName>
    </submittedName>
</protein>
<reference evidence="1 2" key="1">
    <citation type="submission" date="2019-04" db="EMBL/GenBank/DDBJ databases">
        <title>Complete genome sequencing of Piscirickettsia salmonis strain Psal-009.</title>
        <authorList>
            <person name="Schober I."/>
            <person name="Bunk B."/>
            <person name="Sproer C."/>
            <person name="Carril G.P."/>
            <person name="Riedel T."/>
            <person name="Flores-Herrera P.A."/>
            <person name="Nourdin-Galindo G."/>
            <person name="Marshall S.H."/>
            <person name="Overmann J."/>
        </authorList>
    </citation>
    <scope>NUCLEOTIDE SEQUENCE [LARGE SCALE GENOMIC DNA]</scope>
    <source>
        <strain evidence="1 2">Psal-009</strain>
    </source>
</reference>
<dbReference type="Proteomes" id="UP000422232">
    <property type="component" value="Chromosome"/>
</dbReference>
<dbReference type="AlphaFoldDB" id="A0A9Q5VCK2"/>
<evidence type="ECO:0000313" key="2">
    <source>
        <dbReference type="Proteomes" id="UP000422232"/>
    </source>
</evidence>